<keyword evidence="1" id="KW-1133">Transmembrane helix</keyword>
<evidence type="ECO:0000259" key="3">
    <source>
        <dbReference type="Pfam" id="PF16220"/>
    </source>
</evidence>
<dbReference type="Proteomes" id="UP000278222">
    <property type="component" value="Unassembled WGS sequence"/>
</dbReference>
<dbReference type="Pfam" id="PF04773">
    <property type="entry name" value="FecR"/>
    <property type="match status" value="1"/>
</dbReference>
<dbReference type="InterPro" id="IPR032623">
    <property type="entry name" value="FecR_N"/>
</dbReference>
<sequence>MGNSGDRQDEIDTAAADWAARLGGGPLSDAERRCLDRWLDGSPVHAAAFAEALAAWDMMGALRFAPGALRHDIVPPPRTRRIASSMMAGRRPRWTHVAAVAASLLLFAGSLAVWVGDPVVLATADYRTAPGEQRRVALADGSTVDLGPASAIAVDYGDSTRRVRLLSGVAYFTAAPADASEPRPFVVGAASGTARALGTRFMVERLSAAVEVTVAEHDVEVALAGAAADGPTVVVAPGQVVRYSESGLGAVHDANIERATAWQRGRLIFDDVPLGDVVAALNRYRHDRIVIAGAGLASRKVSGVFDTAAPDAALATIARDLRISAASLPLLVTVLF</sequence>
<keyword evidence="5" id="KW-1185">Reference proteome</keyword>
<evidence type="ECO:0000256" key="1">
    <source>
        <dbReference type="SAM" id="Phobius"/>
    </source>
</evidence>
<feature type="transmembrane region" description="Helical" evidence="1">
    <location>
        <begin position="94"/>
        <end position="115"/>
    </location>
</feature>
<accession>A0A3N1MB39</accession>
<feature type="domain" description="FecR N-terminal" evidence="3">
    <location>
        <begin position="14"/>
        <end position="52"/>
    </location>
</feature>
<feature type="domain" description="FecR protein" evidence="2">
    <location>
        <begin position="125"/>
        <end position="219"/>
    </location>
</feature>
<dbReference type="PIRSF" id="PIRSF018266">
    <property type="entry name" value="FecR"/>
    <property type="match status" value="1"/>
</dbReference>
<dbReference type="GO" id="GO:0016989">
    <property type="term" value="F:sigma factor antagonist activity"/>
    <property type="evidence" value="ECO:0007669"/>
    <property type="project" value="TreeGrafter"/>
</dbReference>
<comment type="caution">
    <text evidence="4">The sequence shown here is derived from an EMBL/GenBank/DDBJ whole genome shotgun (WGS) entry which is preliminary data.</text>
</comment>
<dbReference type="RefSeq" id="WP_123689307.1">
    <property type="nucleotide sequence ID" value="NZ_RJKX01000013.1"/>
</dbReference>
<name>A0A3N1MB39_9PROT</name>
<dbReference type="OrthoDB" id="7339213at2"/>
<dbReference type="Gene3D" id="2.60.120.1440">
    <property type="match status" value="1"/>
</dbReference>
<organism evidence="4 5">
    <name type="scientific">Stella humosa</name>
    <dbReference type="NCBI Taxonomy" id="94"/>
    <lineage>
        <taxon>Bacteria</taxon>
        <taxon>Pseudomonadati</taxon>
        <taxon>Pseudomonadota</taxon>
        <taxon>Alphaproteobacteria</taxon>
        <taxon>Rhodospirillales</taxon>
        <taxon>Stellaceae</taxon>
        <taxon>Stella</taxon>
    </lineage>
</organism>
<dbReference type="PANTHER" id="PTHR30273">
    <property type="entry name" value="PERIPLASMIC SIGNAL SENSOR AND SIGMA FACTOR ACTIVATOR FECR-RELATED"/>
    <property type="match status" value="1"/>
</dbReference>
<evidence type="ECO:0000259" key="2">
    <source>
        <dbReference type="Pfam" id="PF04773"/>
    </source>
</evidence>
<dbReference type="InterPro" id="IPR012373">
    <property type="entry name" value="Ferrdict_sens_TM"/>
</dbReference>
<keyword evidence="1" id="KW-0472">Membrane</keyword>
<gene>
    <name evidence="4" type="ORF">EDC65_1774</name>
</gene>
<reference evidence="4 5" key="1">
    <citation type="submission" date="2018-11" db="EMBL/GenBank/DDBJ databases">
        <title>Genomic Encyclopedia of Type Strains, Phase IV (KMG-IV): sequencing the most valuable type-strain genomes for metagenomic binning, comparative biology and taxonomic classification.</title>
        <authorList>
            <person name="Goeker M."/>
        </authorList>
    </citation>
    <scope>NUCLEOTIDE SEQUENCE [LARGE SCALE GENOMIC DNA]</scope>
    <source>
        <strain evidence="4 5">DSM 5900</strain>
    </source>
</reference>
<evidence type="ECO:0000313" key="4">
    <source>
        <dbReference type="EMBL" id="ROP99979.1"/>
    </source>
</evidence>
<keyword evidence="1" id="KW-0812">Transmembrane</keyword>
<dbReference type="Pfam" id="PF16220">
    <property type="entry name" value="DUF4880"/>
    <property type="match status" value="1"/>
</dbReference>
<dbReference type="InterPro" id="IPR006860">
    <property type="entry name" value="FecR"/>
</dbReference>
<evidence type="ECO:0000313" key="5">
    <source>
        <dbReference type="Proteomes" id="UP000278222"/>
    </source>
</evidence>
<dbReference type="EMBL" id="RJKX01000013">
    <property type="protein sequence ID" value="ROP99979.1"/>
    <property type="molecule type" value="Genomic_DNA"/>
</dbReference>
<dbReference type="AlphaFoldDB" id="A0A3N1MB39"/>
<protein>
    <submittedName>
        <fullName evidence="4">FecR family protein</fullName>
    </submittedName>
</protein>
<dbReference type="Gene3D" id="3.55.50.30">
    <property type="match status" value="1"/>
</dbReference>
<dbReference type="PANTHER" id="PTHR30273:SF2">
    <property type="entry name" value="PROTEIN FECR"/>
    <property type="match status" value="1"/>
</dbReference>
<proteinExistence type="predicted"/>